<sequence>MMGELALSQLRFLTLESQGLTKPYPFGKGKDAVLKTVEHLGYLQIDTLSIVERAHHHTLWTRIPDYQTAYLDELVEERKVFEYWFHAASYLPMKDFRFVLPQMLNVKQSETHYYNADPKVMKYVLDTIRAEGPKKARDFENETKRAGSWWSWKPTKIALERLFLQGDLMISRRNGMQKTYDLTENVLPKSINTTLPTDLEFAEYLVKTYLNAYGFTTVKQITHLKTGELIRRNVDKVLKSMLQARTIQLINIENRPPVFVYKDLLEKSLNRTASSIRLLSPFDNSIIHRDRVKQFFDFDYKIECYTPKEKRQFRYFCLPILFGDTFIGRVDCKAHRKEKEFELIHLHIENTKIDIELWINPFLELVKNFATFNNCENLKLTKVSPIKFTDKIRQVLT</sequence>
<dbReference type="Proteomes" id="UP000280091">
    <property type="component" value="Unassembled WGS sequence"/>
</dbReference>
<accession>A0A495RYQ2</accession>
<protein>
    <recommendedName>
        <fullName evidence="3">Winged helix-turn-helix domain-containing protein</fullName>
    </recommendedName>
</protein>
<dbReference type="AlphaFoldDB" id="A0A495RYQ2"/>
<organism evidence="1 2">
    <name type="scientific">Flavobacterium limicola</name>
    <dbReference type="NCBI Taxonomy" id="180441"/>
    <lineage>
        <taxon>Bacteria</taxon>
        <taxon>Pseudomonadati</taxon>
        <taxon>Bacteroidota</taxon>
        <taxon>Flavobacteriia</taxon>
        <taxon>Flavobacteriales</taxon>
        <taxon>Flavobacteriaceae</taxon>
        <taxon>Flavobacterium</taxon>
    </lineage>
</organism>
<dbReference type="PANTHER" id="PTHR30528:SF0">
    <property type="entry name" value="CYTOPLASMIC PROTEIN"/>
    <property type="match status" value="1"/>
</dbReference>
<dbReference type="EMBL" id="RBXA01000003">
    <property type="protein sequence ID" value="RKS92683.1"/>
    <property type="molecule type" value="Genomic_DNA"/>
</dbReference>
<keyword evidence="2" id="KW-1185">Reference proteome</keyword>
<gene>
    <name evidence="1" type="ORF">BC952_2597</name>
</gene>
<evidence type="ECO:0000313" key="1">
    <source>
        <dbReference type="EMBL" id="RKS92683.1"/>
    </source>
</evidence>
<dbReference type="OrthoDB" id="9787207at2"/>
<proteinExistence type="predicted"/>
<evidence type="ECO:0008006" key="3">
    <source>
        <dbReference type="Google" id="ProtNLM"/>
    </source>
</evidence>
<name>A0A495RYQ2_9FLAO</name>
<dbReference type="RefSeq" id="WP_121365907.1">
    <property type="nucleotide sequence ID" value="NZ_RBXA01000003.1"/>
</dbReference>
<evidence type="ECO:0000313" key="2">
    <source>
        <dbReference type="Proteomes" id="UP000280091"/>
    </source>
</evidence>
<dbReference type="PANTHER" id="PTHR30528">
    <property type="entry name" value="CYTOPLASMIC PROTEIN"/>
    <property type="match status" value="1"/>
</dbReference>
<dbReference type="Pfam" id="PF06224">
    <property type="entry name" value="AlkZ-like"/>
    <property type="match status" value="1"/>
</dbReference>
<dbReference type="InterPro" id="IPR009351">
    <property type="entry name" value="AlkZ-like"/>
</dbReference>
<reference evidence="1 2" key="1">
    <citation type="submission" date="2018-10" db="EMBL/GenBank/DDBJ databases">
        <title>Genomic Encyclopedia of Archaeal and Bacterial Type Strains, Phase II (KMG-II): from individual species to whole genera.</title>
        <authorList>
            <person name="Goeker M."/>
        </authorList>
    </citation>
    <scope>NUCLEOTIDE SEQUENCE [LARGE SCALE GENOMIC DNA]</scope>
    <source>
        <strain evidence="1 2">DSM 15094</strain>
    </source>
</reference>
<comment type="caution">
    <text evidence="1">The sequence shown here is derived from an EMBL/GenBank/DDBJ whole genome shotgun (WGS) entry which is preliminary data.</text>
</comment>